<feature type="binding site" evidence="7">
    <location>
        <position position="270"/>
    </location>
    <ligand>
        <name>carbamoyl phosphate</name>
        <dbReference type="ChEBI" id="CHEBI:58228"/>
    </ligand>
</feature>
<dbReference type="InterPro" id="IPR002082">
    <property type="entry name" value="Asp_carbamoyltransf"/>
</dbReference>
<reference evidence="10 11" key="1">
    <citation type="submission" date="2017-09" db="EMBL/GenBank/DDBJ databases">
        <authorList>
            <person name="Ehlers B."/>
            <person name="Leendertz F.H."/>
        </authorList>
    </citation>
    <scope>NUCLEOTIDE SEQUENCE [LARGE SCALE GENOMIC DNA]</scope>
    <source>
        <strain evidence="10 11">CGMCC 1.05381</strain>
    </source>
</reference>
<dbReference type="GO" id="GO:0004070">
    <property type="term" value="F:aspartate carbamoyltransferase activity"/>
    <property type="evidence" value="ECO:0007669"/>
    <property type="project" value="UniProtKB-UniRule"/>
</dbReference>
<dbReference type="PANTHER" id="PTHR45753">
    <property type="entry name" value="ORNITHINE CARBAMOYLTRANSFERASE, MITOCHONDRIAL"/>
    <property type="match status" value="1"/>
</dbReference>
<dbReference type="GO" id="GO:0016597">
    <property type="term" value="F:amino acid binding"/>
    <property type="evidence" value="ECO:0007669"/>
    <property type="project" value="InterPro"/>
</dbReference>
<dbReference type="EMBL" id="OCST01000006">
    <property type="protein sequence ID" value="SOE73602.1"/>
    <property type="molecule type" value="Genomic_DNA"/>
</dbReference>
<feature type="binding site" evidence="7">
    <location>
        <position position="271"/>
    </location>
    <ligand>
        <name>carbamoyl phosphate</name>
        <dbReference type="ChEBI" id="CHEBI:58228"/>
    </ligand>
</feature>
<feature type="binding site" evidence="7">
    <location>
        <position position="55"/>
    </location>
    <ligand>
        <name>carbamoyl phosphate</name>
        <dbReference type="ChEBI" id="CHEBI:58228"/>
    </ligand>
</feature>
<feature type="binding site" evidence="7">
    <location>
        <position position="137"/>
    </location>
    <ligand>
        <name>carbamoyl phosphate</name>
        <dbReference type="ChEBI" id="CHEBI:58228"/>
    </ligand>
</feature>
<feature type="domain" description="Aspartate/ornithine carbamoyltransferase Asp/Orn-binding" evidence="8">
    <location>
        <begin position="160"/>
        <end position="308"/>
    </location>
</feature>
<evidence type="ECO:0000259" key="9">
    <source>
        <dbReference type="Pfam" id="PF02729"/>
    </source>
</evidence>
<dbReference type="Gene3D" id="3.40.50.1370">
    <property type="entry name" value="Aspartate/ornithine carbamoyltransferase"/>
    <property type="match status" value="2"/>
</dbReference>
<feature type="binding site" evidence="7">
    <location>
        <position position="229"/>
    </location>
    <ligand>
        <name>L-aspartate</name>
        <dbReference type="ChEBI" id="CHEBI:29991"/>
    </ligand>
</feature>
<comment type="pathway">
    <text evidence="1 7">Pyrimidine metabolism; UMP biosynthesis via de novo pathway; (S)-dihydroorotate from bicarbonate: step 2/3.</text>
</comment>
<protein>
    <recommendedName>
        <fullName evidence="7">Aspartate carbamoyltransferase</fullName>
        <ecNumber evidence="7">2.1.3.2</ecNumber>
    </recommendedName>
    <alternativeName>
        <fullName evidence="7">Aspartate transcarbamylase</fullName>
        <shortName evidence="7">ATCase</shortName>
    </alternativeName>
</protein>
<dbReference type="PANTHER" id="PTHR45753:SF6">
    <property type="entry name" value="ASPARTATE CARBAMOYLTRANSFERASE"/>
    <property type="match status" value="1"/>
</dbReference>
<evidence type="ECO:0000256" key="2">
    <source>
        <dbReference type="ARBA" id="ARBA00008896"/>
    </source>
</evidence>
<name>A0A2C9A2P1_9MICO</name>
<proteinExistence type="inferred from homology"/>
<feature type="binding site" evidence="7">
    <location>
        <position position="104"/>
    </location>
    <ligand>
        <name>carbamoyl phosphate</name>
        <dbReference type="ChEBI" id="CHEBI:58228"/>
    </ligand>
</feature>
<comment type="catalytic activity">
    <reaction evidence="6 7">
        <text>carbamoyl phosphate + L-aspartate = N-carbamoyl-L-aspartate + phosphate + H(+)</text>
        <dbReference type="Rhea" id="RHEA:20013"/>
        <dbReference type="ChEBI" id="CHEBI:15378"/>
        <dbReference type="ChEBI" id="CHEBI:29991"/>
        <dbReference type="ChEBI" id="CHEBI:32814"/>
        <dbReference type="ChEBI" id="CHEBI:43474"/>
        <dbReference type="ChEBI" id="CHEBI:58228"/>
        <dbReference type="EC" id="2.1.3.2"/>
    </reaction>
</comment>
<dbReference type="EC" id="2.1.3.2" evidence="7"/>
<dbReference type="FunFam" id="3.40.50.1370:FF:000012">
    <property type="entry name" value="Aspartate carbamoyltransferase"/>
    <property type="match status" value="1"/>
</dbReference>
<evidence type="ECO:0000256" key="6">
    <source>
        <dbReference type="ARBA" id="ARBA00048859"/>
    </source>
</evidence>
<feature type="domain" description="Aspartate/ornithine carbamoyltransferase carbamoyl-P binding" evidence="9">
    <location>
        <begin position="2"/>
        <end position="146"/>
    </location>
</feature>
<feature type="binding site" evidence="7">
    <location>
        <position position="174"/>
    </location>
    <ligand>
        <name>L-aspartate</name>
        <dbReference type="ChEBI" id="CHEBI:29991"/>
    </ligand>
</feature>
<dbReference type="PRINTS" id="PR00101">
    <property type="entry name" value="ATCASE"/>
</dbReference>
<dbReference type="NCBIfam" id="TIGR00670">
    <property type="entry name" value="asp_carb_tr"/>
    <property type="match status" value="1"/>
</dbReference>
<dbReference type="AlphaFoldDB" id="A0A2C9A2P1"/>
<dbReference type="RefSeq" id="WP_097061835.1">
    <property type="nucleotide sequence ID" value="NZ_BMLC01000001.1"/>
</dbReference>
<evidence type="ECO:0000256" key="5">
    <source>
        <dbReference type="ARBA" id="ARBA00043884"/>
    </source>
</evidence>
<feature type="binding site" evidence="7">
    <location>
        <position position="82"/>
    </location>
    <ligand>
        <name>L-aspartate</name>
        <dbReference type="ChEBI" id="CHEBI:29991"/>
    </ligand>
</feature>
<dbReference type="OrthoDB" id="9774690at2"/>
<dbReference type="HAMAP" id="MF_00001">
    <property type="entry name" value="Asp_carb_tr"/>
    <property type="match status" value="1"/>
</dbReference>
<evidence type="ECO:0000256" key="7">
    <source>
        <dbReference type="HAMAP-Rule" id="MF_00001"/>
    </source>
</evidence>
<evidence type="ECO:0000313" key="11">
    <source>
        <dbReference type="Proteomes" id="UP000219440"/>
    </source>
</evidence>
<feature type="binding site" evidence="7">
    <location>
        <position position="54"/>
    </location>
    <ligand>
        <name>carbamoyl phosphate</name>
        <dbReference type="ChEBI" id="CHEBI:58228"/>
    </ligand>
</feature>
<dbReference type="InterPro" id="IPR006130">
    <property type="entry name" value="Asp/Orn_carbamoylTrfase"/>
</dbReference>
<dbReference type="Pfam" id="PF02729">
    <property type="entry name" value="OTCace_N"/>
    <property type="match status" value="1"/>
</dbReference>
<evidence type="ECO:0000256" key="4">
    <source>
        <dbReference type="ARBA" id="ARBA00022975"/>
    </source>
</evidence>
<dbReference type="GO" id="GO:0006520">
    <property type="term" value="P:amino acid metabolic process"/>
    <property type="evidence" value="ECO:0007669"/>
    <property type="project" value="InterPro"/>
</dbReference>
<dbReference type="PROSITE" id="PS00097">
    <property type="entry name" value="CARBAMOYLTRANSFERASE"/>
    <property type="match status" value="1"/>
</dbReference>
<dbReference type="NCBIfam" id="NF002032">
    <property type="entry name" value="PRK00856.1"/>
    <property type="match status" value="1"/>
</dbReference>
<comment type="subunit">
    <text evidence="7">Heterododecamer (2C3:3R2) of six catalytic PyrB chains organized as two trimers (C3), and six regulatory PyrI chains organized as three dimers (R2).</text>
</comment>
<dbReference type="GO" id="GO:0005829">
    <property type="term" value="C:cytosol"/>
    <property type="evidence" value="ECO:0007669"/>
    <property type="project" value="TreeGrafter"/>
</dbReference>
<evidence type="ECO:0000256" key="3">
    <source>
        <dbReference type="ARBA" id="ARBA00022679"/>
    </source>
</evidence>
<dbReference type="InterPro" id="IPR006132">
    <property type="entry name" value="Asp/Orn_carbamoyltranf_P-bd"/>
</dbReference>
<dbReference type="SUPFAM" id="SSF53671">
    <property type="entry name" value="Aspartate/ornithine carbamoyltransferase"/>
    <property type="match status" value="1"/>
</dbReference>
<gene>
    <name evidence="7" type="primary">pyrB</name>
    <name evidence="10" type="ORF">SAMN06296378_2777</name>
</gene>
<dbReference type="Pfam" id="PF00185">
    <property type="entry name" value="OTCace"/>
    <property type="match status" value="1"/>
</dbReference>
<keyword evidence="11" id="KW-1185">Reference proteome</keyword>
<dbReference type="PRINTS" id="PR00100">
    <property type="entry name" value="AOTCASE"/>
</dbReference>
<sequence>MRHLLSTKDLSRDEAVAILDIAEDMADVANREVKKLPTLRGKTVVNLFFEDSTRTRVSFEVAAKRLSADVINFSAKGSSVSKGESLKDTAQTLAAMGADAVVIRHGASGAPRVLADSGWIDAGIVNAGDGTHEHPTQALLDAFTIRKRLHGSASRGRALDGVTVAIVGDILHSRVARSNLWLLSTLGASVQLVGPATLLPVSTEGWPATVTLDLDAAVDAGPDVVMMLRIQAERMTAAFFPNAREYSRQWGLDDERVARLPAASMVMHPGPMNRGLEISSGAADSERSTVLEQVANGVSIRMAVLYHLLSGTGEARA</sequence>
<evidence type="ECO:0000256" key="1">
    <source>
        <dbReference type="ARBA" id="ARBA00004852"/>
    </source>
</evidence>
<keyword evidence="3 7" id="KW-0808">Transferase</keyword>
<dbReference type="UniPathway" id="UPA00070">
    <property type="reaction ID" value="UER00116"/>
</dbReference>
<dbReference type="GO" id="GO:0006207">
    <property type="term" value="P:'de novo' pyrimidine nucleobase biosynthetic process"/>
    <property type="evidence" value="ECO:0007669"/>
    <property type="project" value="InterPro"/>
</dbReference>
<evidence type="ECO:0000313" key="10">
    <source>
        <dbReference type="EMBL" id="SOE73602.1"/>
    </source>
</evidence>
<accession>A0A2C9A2P1</accession>
<comment type="similarity">
    <text evidence="2 7">Belongs to the aspartate/ornithine carbamoyltransferase superfamily. ATCase family.</text>
</comment>
<comment type="function">
    <text evidence="5 7">Catalyzes the condensation of carbamoyl phosphate and aspartate to form carbamoyl aspartate and inorganic phosphate, the committed step in the de novo pyrimidine nucleotide biosynthesis pathway.</text>
</comment>
<evidence type="ECO:0000259" key="8">
    <source>
        <dbReference type="Pfam" id="PF00185"/>
    </source>
</evidence>
<feature type="binding site" evidence="7">
    <location>
        <position position="134"/>
    </location>
    <ligand>
        <name>carbamoyl phosphate</name>
        <dbReference type="ChEBI" id="CHEBI:58228"/>
    </ligand>
</feature>
<keyword evidence="4 7" id="KW-0665">Pyrimidine biosynthesis</keyword>
<dbReference type="Proteomes" id="UP000219440">
    <property type="component" value="Unassembled WGS sequence"/>
</dbReference>
<dbReference type="InterPro" id="IPR006131">
    <property type="entry name" value="Asp_carbamoyltransf_Asp/Orn-bd"/>
</dbReference>
<dbReference type="InterPro" id="IPR036901">
    <property type="entry name" value="Asp/Orn_carbamoylTrfase_sf"/>
</dbReference>
<dbReference type="GO" id="GO:0044205">
    <property type="term" value="P:'de novo' UMP biosynthetic process"/>
    <property type="evidence" value="ECO:0007669"/>
    <property type="project" value="UniProtKB-UniRule"/>
</dbReference>
<organism evidence="10 11">
    <name type="scientific">Salinibacterium xinjiangense</name>
    <dbReference type="NCBI Taxonomy" id="386302"/>
    <lineage>
        <taxon>Bacteria</taxon>
        <taxon>Bacillati</taxon>
        <taxon>Actinomycetota</taxon>
        <taxon>Actinomycetes</taxon>
        <taxon>Micrococcales</taxon>
        <taxon>Microbacteriaceae</taxon>
        <taxon>Salinibacterium</taxon>
    </lineage>
</organism>